<dbReference type="GeneID" id="54328550"/>
<gene>
    <name evidence="4" type="ORF">ATNIH1004_005848</name>
</gene>
<protein>
    <recommendedName>
        <fullName evidence="3">Nephrocystin 3-like N-terminal domain-containing protein</fullName>
    </recommendedName>
</protein>
<proteinExistence type="predicted"/>
<dbReference type="VEuPathDB" id="FungiDB:EYZ11_003863"/>
<feature type="compositionally biased region" description="Acidic residues" evidence="2">
    <location>
        <begin position="2109"/>
        <end position="2146"/>
    </location>
</feature>
<dbReference type="PANTHER" id="PTHR10039:SF9">
    <property type="entry name" value="NACHT DOMAIN PROTEIN (AFU_ORTHOLOGUE AFUA_2G01760)"/>
    <property type="match status" value="1"/>
</dbReference>
<feature type="region of interest" description="Disordered" evidence="2">
    <location>
        <begin position="1943"/>
        <end position="1962"/>
    </location>
</feature>
<dbReference type="Gene3D" id="1.25.40.10">
    <property type="entry name" value="Tetratricopeptide repeat domain"/>
    <property type="match status" value="1"/>
</dbReference>
<evidence type="ECO:0000313" key="4">
    <source>
        <dbReference type="EMBL" id="KAA8647160.1"/>
    </source>
</evidence>
<feature type="region of interest" description="Disordered" evidence="2">
    <location>
        <begin position="1"/>
        <end position="61"/>
    </location>
</feature>
<dbReference type="RefSeq" id="XP_033426521.1">
    <property type="nucleotide sequence ID" value="XM_033570489.1"/>
</dbReference>
<dbReference type="SUPFAM" id="SSF52540">
    <property type="entry name" value="P-loop containing nucleoside triphosphate hydrolases"/>
    <property type="match status" value="1"/>
</dbReference>
<dbReference type="InterPro" id="IPR027417">
    <property type="entry name" value="P-loop_NTPase"/>
</dbReference>
<evidence type="ECO:0000313" key="5">
    <source>
        <dbReference type="Proteomes" id="UP000324241"/>
    </source>
</evidence>
<dbReference type="InterPro" id="IPR011990">
    <property type="entry name" value="TPR-like_helical_dom_sf"/>
</dbReference>
<dbReference type="EMBL" id="QUQM01000004">
    <property type="protein sequence ID" value="KAA8647160.1"/>
    <property type="molecule type" value="Genomic_DNA"/>
</dbReference>
<dbReference type="VEuPathDB" id="FungiDB:EYZ11_003870"/>
<dbReference type="Pfam" id="PF24883">
    <property type="entry name" value="NPHP3_N"/>
    <property type="match status" value="1"/>
</dbReference>
<dbReference type="InterPro" id="IPR056884">
    <property type="entry name" value="NPHP3-like_N"/>
</dbReference>
<dbReference type="OrthoDB" id="2546325at2759"/>
<evidence type="ECO:0000256" key="1">
    <source>
        <dbReference type="ARBA" id="ARBA00022737"/>
    </source>
</evidence>
<evidence type="ECO:0000256" key="2">
    <source>
        <dbReference type="SAM" id="MobiDB-lite"/>
    </source>
</evidence>
<evidence type="ECO:0000259" key="3">
    <source>
        <dbReference type="Pfam" id="PF24883"/>
    </source>
</evidence>
<organism evidence="4 5">
    <name type="scientific">Aspergillus tanneri</name>
    <dbReference type="NCBI Taxonomy" id="1220188"/>
    <lineage>
        <taxon>Eukaryota</taxon>
        <taxon>Fungi</taxon>
        <taxon>Dikarya</taxon>
        <taxon>Ascomycota</taxon>
        <taxon>Pezizomycotina</taxon>
        <taxon>Eurotiomycetes</taxon>
        <taxon>Eurotiomycetidae</taxon>
        <taxon>Eurotiales</taxon>
        <taxon>Aspergillaceae</taxon>
        <taxon>Aspergillus</taxon>
        <taxon>Aspergillus subgen. Circumdati</taxon>
    </lineage>
</organism>
<dbReference type="SUPFAM" id="SSF48371">
    <property type="entry name" value="ARM repeat"/>
    <property type="match status" value="1"/>
</dbReference>
<dbReference type="PANTHER" id="PTHR10039">
    <property type="entry name" value="AMELOGENIN"/>
    <property type="match status" value="1"/>
</dbReference>
<dbReference type="Proteomes" id="UP000324241">
    <property type="component" value="Unassembled WGS sequence"/>
</dbReference>
<accession>A0A5M9MPB5</accession>
<comment type="caution">
    <text evidence="4">The sequence shown here is derived from an EMBL/GenBank/DDBJ whole genome shotgun (WGS) entry which is preliminary data.</text>
</comment>
<keyword evidence="1" id="KW-0677">Repeat</keyword>
<feature type="domain" description="Nephrocystin 3-like N-terminal" evidence="3">
    <location>
        <begin position="315"/>
        <end position="461"/>
    </location>
</feature>
<feature type="compositionally biased region" description="Low complexity" evidence="2">
    <location>
        <begin position="45"/>
        <end position="61"/>
    </location>
</feature>
<reference evidence="4 5" key="1">
    <citation type="submission" date="2019-08" db="EMBL/GenBank/DDBJ databases">
        <title>The genome sequence of a newly discovered highly antifungal drug resistant Aspergillus species, Aspergillus tanneri NIH 1004.</title>
        <authorList>
            <person name="Mounaud S."/>
            <person name="Singh I."/>
            <person name="Joardar V."/>
            <person name="Pakala S."/>
            <person name="Pakala S."/>
            <person name="Venepally P."/>
            <person name="Chung J.K."/>
            <person name="Losada L."/>
            <person name="Nierman W.C."/>
        </authorList>
    </citation>
    <scope>NUCLEOTIDE SEQUENCE [LARGE SCALE GENOMIC DNA]</scope>
    <source>
        <strain evidence="4 5">NIH1004</strain>
    </source>
</reference>
<feature type="region of interest" description="Disordered" evidence="2">
    <location>
        <begin position="2046"/>
        <end position="2158"/>
    </location>
</feature>
<dbReference type="InterPro" id="IPR016024">
    <property type="entry name" value="ARM-type_fold"/>
</dbReference>
<dbReference type="Gene3D" id="3.40.50.300">
    <property type="entry name" value="P-loop containing nucleotide triphosphate hydrolases"/>
    <property type="match status" value="1"/>
</dbReference>
<sequence>MATSFQPTVHYTFGSPHSPNAPFGPRRVSTTLEHDDVSISVSQPSGSRRGSRKSTSGDTSKLANIINTLTRRSNDDMDAMLSTKLMNATHPMLLEWIRSERMSKLPPEGSGYDRVLVWASLFVERLHSFELAVEEFAGDSPMAAQLAYGHCAALLELGEENASALMLLFGFFCSCSIELVNLLDRAELFSVSQDIKDQLVLALADLVTLVVSVATHFHRSLRGLTSESVSIDIYSTFPGPIESFCNRCEHVSELMWRHQLLREGFDGDKVSDIKAIKRWLEPEDPVLENVAEPMAHLARERETLTCLWLTPYLMRFMKGGQSTLAISGNPGSGKTILSSVIADQLQYTIGGVKYASIYVPINARIPATSVTHAIVASILLHLFDKRIGNVRLYQILADAYDCCQKATDEEAYDNILWTALGHALKSGAKGARELVLIVDGMDEASCGEAVLFKRLQEATADNVKLITLGSQHHATTSTQVSLRITPDLVFDDIAAVVRSILRHRQFFVDMSEGKREVGVNRITQAAEGSFLWAKLAAERVVDNTHNTQASFKAVDHLIKARLTVTDLVHRSTQSKSLSEDGKKVLIWLATASRPLSERELSALLSIQVDKSVVVEQTTDLSPLLKPINSLIFLQRNLVYLRHGQIRTAILDLFSQGKLLAGIKDRNIDMVQRLLVYTKCHITNECEPSLSPLDPHFARDLMEKYPLLDFALRYWIDFTKRAFNCHTEGEITTAAKELRHAIPTSPIVPLLEMTVWETKTTPALMSLHEVETRLYQQILTANHPATLQTILYQALSYRRIYDALPSKAGWVFYYAAKISQDVLSVRHFVTMQMAKYFLEITGEHVTKSKTEIMMKRVEILQLLVECYKIHYGSASQITMTATSQLAEHYHFIGEESKAQELTHSLQTTSSESDVRRQSEDSLRVNLRSHHANDTVSGTTIDMDIQEEDQIIESSGYNLDDLITQAQKYIVEGKLQASERTYVRAWQRTSNEYRRHRSGEWEYMNVKAVLAYSRFLQSQKRNCEAASVLTGFWQEYDRLTSGSEAVVSQFLEVAKLMKSVGLTALALSVMKSCAQFYQNSGNRQSEIYKSIQQNIESTSKEVMQMANTSTTAVTESSLKEMVYNSAATLDQASMSATNSLVKMYISQHRWHDATKTLKKVLQSIWPALFAVSLQDVVLPASQADHCVALAEQLGDCYRSRRRAAKEEDIRQRVYRAVRRDRQTGDRLLERTTAGLLRLYERTSQFEKVIELHGEMLADYTKRYGAEHPTVIKNLWTLAELSPRHVSLDYYRRIIEALNKSSEGFHPDAFEPLVNVSTELWDQGRYSEAVEHYRVLFDTLRNPKISPKLQDPAFVQIMFARYLRCLRATHIDSSVLHDVAAEYRRKCQSLFGESASITMQATVTLANICQESKRYEGEAVNLYEELLLAKSDEVDKQDIRAMLDAIYEEQAAVATTKTDSITSSQLARVVSIRSRRLTSVRSSHGWAHEESLAQMEELISIYSKRGDSQAVVCLLREATVQVLSTETLSTRLTDAAKSIASCFIASDEIQQGRELAQELFRQIVAKDTTNARIVSFDLSSQPRHSLIFLAQMEYNLSEDNSLSVNEILSSLTTEYLFYEQLLEELSSSSSSVKEVITCAARLYGFLLARNRQWSAARLVDQCTSYLLSVEDQKHSNPAQVSEFVTTLLEYFATHSSQDFLRSVAIASHNQVRHLLSKQEYQAACDLALTSFAYIQSHNGYSSSATMMKLAFQLGLSISGGDLSPAPDPDSITGMLHVSSAILHETLSLFREKQIDVTQLNLTTLNKLIGLLDDQHDYHTLAWVLTSLWDNRETHRSSQPQYILALGRMLIITRYLVQDYTGAIRLAEDIVYNCARVYGPRHPATVEMTILLSQMYTSVAQGYQGQKEGRDMAFRYYRKAAALHENALRIFVDPTLSLEMEEEQFTSEFVSDERSRSPSPCSGGGDGGKYVRQHLHLLKLAVERLGEWPKEYTEYERLSSDVFRTYGEELAGMEGVEKWNLKNYGSGKAEATDDLIDVEGYQERHAITVYSDGQESGHRYQTESHTAPDGSTVVRTAEQKLGEPPVYEEWRYDSQGQEYLPSSGGGQKRITELDEDQKQDEEYQNDDEQNEDEQDDDVQDEYDFQDEEDYPAGSTRDRKGWC</sequence>
<name>A0A5M9MPB5_9EURO</name>